<dbReference type="RefSeq" id="WP_309865443.1">
    <property type="nucleotide sequence ID" value="NZ_JAVDQG010000004.1"/>
</dbReference>
<dbReference type="EMBL" id="JAVDQG010000004">
    <property type="protein sequence ID" value="MDR6226053.1"/>
    <property type="molecule type" value="Genomic_DNA"/>
</dbReference>
<dbReference type="InterPro" id="IPR029479">
    <property type="entry name" value="Nitroreductase"/>
</dbReference>
<keyword evidence="5" id="KW-1185">Reference proteome</keyword>
<accession>A0ABU1INS2</accession>
<organism evidence="4 5">
    <name type="scientific">Desmospora profundinema</name>
    <dbReference type="NCBI Taxonomy" id="1571184"/>
    <lineage>
        <taxon>Bacteria</taxon>
        <taxon>Bacillati</taxon>
        <taxon>Bacillota</taxon>
        <taxon>Bacilli</taxon>
        <taxon>Bacillales</taxon>
        <taxon>Thermoactinomycetaceae</taxon>
        <taxon>Desmospora</taxon>
    </lineage>
</organism>
<comment type="similarity">
    <text evidence="1">Belongs to the nitroreductase family.</text>
</comment>
<dbReference type="InterPro" id="IPR000415">
    <property type="entry name" value="Nitroreductase-like"/>
</dbReference>
<dbReference type="PANTHER" id="PTHR43673">
    <property type="entry name" value="NAD(P)H NITROREDUCTASE YDGI-RELATED"/>
    <property type="match status" value="1"/>
</dbReference>
<sequence>METKEAIRTRRSVKVFDPNYKVSDAQLQELLELTTLAPSAWNFQHYQIIVVRDPEQKKRLRQASLNQEKVEQASVAIVICGDLQAYKRADRVAREFADKGFYGENGAEKVETQAGMMHDTYANNPQKAYDEALRSASLAAMSLMIAANDMGLATCPMIGFDPEAVKKVTGLPEHLFPAIMITLGAEGDFDLPRCDRLPLEEIVHVNHFGEAFRPNVENGRN</sequence>
<proteinExistence type="inferred from homology"/>
<evidence type="ECO:0000256" key="1">
    <source>
        <dbReference type="ARBA" id="ARBA00007118"/>
    </source>
</evidence>
<keyword evidence="2" id="KW-0560">Oxidoreductase</keyword>
<comment type="caution">
    <text evidence="4">The sequence shown here is derived from an EMBL/GenBank/DDBJ whole genome shotgun (WGS) entry which is preliminary data.</text>
</comment>
<evidence type="ECO:0000256" key="2">
    <source>
        <dbReference type="ARBA" id="ARBA00023002"/>
    </source>
</evidence>
<protein>
    <submittedName>
        <fullName evidence="4">Nitroreductase</fullName>
    </submittedName>
</protein>
<reference evidence="4 5" key="1">
    <citation type="submission" date="2023-07" db="EMBL/GenBank/DDBJ databases">
        <title>Genomic Encyclopedia of Type Strains, Phase IV (KMG-IV): sequencing the most valuable type-strain genomes for metagenomic binning, comparative biology and taxonomic classification.</title>
        <authorList>
            <person name="Goeker M."/>
        </authorList>
    </citation>
    <scope>NUCLEOTIDE SEQUENCE [LARGE SCALE GENOMIC DNA]</scope>
    <source>
        <strain evidence="4 5">DSM 45903</strain>
    </source>
</reference>
<dbReference type="CDD" id="cd02137">
    <property type="entry name" value="MhqN-like"/>
    <property type="match status" value="1"/>
</dbReference>
<name>A0ABU1INS2_9BACL</name>
<evidence type="ECO:0000313" key="4">
    <source>
        <dbReference type="EMBL" id="MDR6226053.1"/>
    </source>
</evidence>
<feature type="domain" description="Nitroreductase" evidence="3">
    <location>
        <begin position="7"/>
        <end position="184"/>
    </location>
</feature>
<evidence type="ECO:0000259" key="3">
    <source>
        <dbReference type="Pfam" id="PF00881"/>
    </source>
</evidence>
<evidence type="ECO:0000313" key="5">
    <source>
        <dbReference type="Proteomes" id="UP001185012"/>
    </source>
</evidence>
<dbReference type="Proteomes" id="UP001185012">
    <property type="component" value="Unassembled WGS sequence"/>
</dbReference>
<dbReference type="SUPFAM" id="SSF55469">
    <property type="entry name" value="FMN-dependent nitroreductase-like"/>
    <property type="match status" value="1"/>
</dbReference>
<dbReference type="PANTHER" id="PTHR43673:SF12">
    <property type="entry name" value="PROTEIN DRGA"/>
    <property type="match status" value="1"/>
</dbReference>
<gene>
    <name evidence="4" type="ORF">JOE21_002059</name>
</gene>
<dbReference type="Pfam" id="PF00881">
    <property type="entry name" value="Nitroreductase"/>
    <property type="match status" value="1"/>
</dbReference>
<dbReference type="Gene3D" id="3.40.109.10">
    <property type="entry name" value="NADH Oxidase"/>
    <property type="match status" value="1"/>
</dbReference>